<evidence type="ECO:0000256" key="11">
    <source>
        <dbReference type="SAM" id="MobiDB-lite"/>
    </source>
</evidence>
<evidence type="ECO:0000256" key="2">
    <source>
        <dbReference type="ARBA" id="ARBA00006375"/>
    </source>
</evidence>
<comment type="similarity">
    <text evidence="2 10">Belongs to the mitochondrial carrier (TC 2.A.29) family.</text>
</comment>
<keyword evidence="12" id="KW-1185">Reference proteome</keyword>
<organism evidence="12 13">
    <name type="scientific">Steinernema glaseri</name>
    <dbReference type="NCBI Taxonomy" id="37863"/>
    <lineage>
        <taxon>Eukaryota</taxon>
        <taxon>Metazoa</taxon>
        <taxon>Ecdysozoa</taxon>
        <taxon>Nematoda</taxon>
        <taxon>Chromadorea</taxon>
        <taxon>Rhabditida</taxon>
        <taxon>Tylenchina</taxon>
        <taxon>Panagrolaimomorpha</taxon>
        <taxon>Strongyloidoidea</taxon>
        <taxon>Steinernematidae</taxon>
        <taxon>Steinernema</taxon>
    </lineage>
</organism>
<dbReference type="PANTHER" id="PTHR45624">
    <property type="entry name" value="MITOCHONDRIAL BASIC AMINO ACIDS TRANSPORTER-RELATED"/>
    <property type="match status" value="1"/>
</dbReference>
<dbReference type="InterPro" id="IPR018108">
    <property type="entry name" value="MCP_transmembrane"/>
</dbReference>
<dbReference type="GO" id="GO:0022857">
    <property type="term" value="F:transmembrane transporter activity"/>
    <property type="evidence" value="ECO:0007669"/>
    <property type="project" value="TreeGrafter"/>
</dbReference>
<keyword evidence="6" id="KW-1133">Transmembrane helix</keyword>
<protein>
    <submittedName>
        <fullName evidence="13">Mitochondrial carrier protein</fullName>
    </submittedName>
</protein>
<evidence type="ECO:0000256" key="5">
    <source>
        <dbReference type="ARBA" id="ARBA00022737"/>
    </source>
</evidence>
<reference evidence="13" key="1">
    <citation type="submission" date="2016-11" db="UniProtKB">
        <authorList>
            <consortium name="WormBaseParasite"/>
        </authorList>
    </citation>
    <scope>IDENTIFICATION</scope>
</reference>
<dbReference type="AlphaFoldDB" id="A0A1I7YXE7"/>
<keyword evidence="5" id="KW-0677">Repeat</keyword>
<sequence length="378" mass="41956">MSELHSGCNIAEDRSQTGQKHIIRAKAEKGRLPSISHCMKHPETGSPTVPSCGHERGKRNNLEERTFENFKCIREETTVTDIDFWMAATTFVTDFVAGWVSGCSGLLIGHPFDTVKTRLQTSNAYNGILDCFRKTVGRESVRGLYKGMFAPFVSTGVMNSCMFVGYNQSLRMLHPGTHRDHIPMHKVYAAQLIGSLVQLIPGIPVEHIKTKLQVQCETKTAHFRGPWHCFRELLATGGIRALYRGGGVQVWRDCIGFMFYFPVYEKGKREIKKLVKNKDSLFPTIAAGGCAGSISWWVICPIEVVKNHIQTSTTSSKTFLPTARSIFASDGIRGFYKGGLVLLVRGFPVNALVFVVYEKIMAFGSALTVASSDNHALL</sequence>
<evidence type="ECO:0000256" key="7">
    <source>
        <dbReference type="ARBA" id="ARBA00023128"/>
    </source>
</evidence>
<comment type="subcellular location">
    <subcellularLocation>
        <location evidence="1">Mitochondrion membrane</location>
        <topology evidence="1">Multi-pass membrane protein</topology>
    </subcellularLocation>
</comment>
<accession>A0A1I7YXE7</accession>
<evidence type="ECO:0000256" key="4">
    <source>
        <dbReference type="ARBA" id="ARBA00022692"/>
    </source>
</evidence>
<evidence type="ECO:0000313" key="12">
    <source>
        <dbReference type="Proteomes" id="UP000095287"/>
    </source>
</evidence>
<feature type="region of interest" description="Disordered" evidence="11">
    <location>
        <begin position="35"/>
        <end position="57"/>
    </location>
</feature>
<dbReference type="InterPro" id="IPR050567">
    <property type="entry name" value="Mitochondrial_Carrier"/>
</dbReference>
<dbReference type="PROSITE" id="PS50920">
    <property type="entry name" value="SOLCAR"/>
    <property type="match status" value="3"/>
</dbReference>
<proteinExistence type="inferred from homology"/>
<feature type="repeat" description="Solcar" evidence="9">
    <location>
        <begin position="279"/>
        <end position="363"/>
    </location>
</feature>
<dbReference type="InterPro" id="IPR023395">
    <property type="entry name" value="MCP_dom_sf"/>
</dbReference>
<dbReference type="WBParaSite" id="L893_g20691.t1">
    <property type="protein sequence ID" value="L893_g20691.t1"/>
    <property type="gene ID" value="L893_g20691"/>
</dbReference>
<evidence type="ECO:0000256" key="8">
    <source>
        <dbReference type="ARBA" id="ARBA00023136"/>
    </source>
</evidence>
<evidence type="ECO:0000256" key="6">
    <source>
        <dbReference type="ARBA" id="ARBA00022989"/>
    </source>
</evidence>
<name>A0A1I7YXE7_9BILA</name>
<dbReference type="SUPFAM" id="SSF103506">
    <property type="entry name" value="Mitochondrial carrier"/>
    <property type="match status" value="1"/>
</dbReference>
<evidence type="ECO:0000256" key="1">
    <source>
        <dbReference type="ARBA" id="ARBA00004225"/>
    </source>
</evidence>
<evidence type="ECO:0000313" key="13">
    <source>
        <dbReference type="WBParaSite" id="L893_g20691.t1"/>
    </source>
</evidence>
<feature type="repeat" description="Solcar" evidence="9">
    <location>
        <begin position="89"/>
        <end position="172"/>
    </location>
</feature>
<evidence type="ECO:0000256" key="9">
    <source>
        <dbReference type="PROSITE-ProRule" id="PRU00282"/>
    </source>
</evidence>
<evidence type="ECO:0000256" key="10">
    <source>
        <dbReference type="RuleBase" id="RU000488"/>
    </source>
</evidence>
<dbReference type="Proteomes" id="UP000095287">
    <property type="component" value="Unplaced"/>
</dbReference>
<keyword evidence="3 10" id="KW-0813">Transport</keyword>
<dbReference type="Pfam" id="PF00153">
    <property type="entry name" value="Mito_carr"/>
    <property type="match status" value="3"/>
</dbReference>
<dbReference type="Gene3D" id="1.50.40.10">
    <property type="entry name" value="Mitochondrial carrier domain"/>
    <property type="match status" value="1"/>
</dbReference>
<feature type="repeat" description="Solcar" evidence="9">
    <location>
        <begin position="182"/>
        <end position="270"/>
    </location>
</feature>
<evidence type="ECO:0000256" key="3">
    <source>
        <dbReference type="ARBA" id="ARBA00022448"/>
    </source>
</evidence>
<keyword evidence="8 9" id="KW-0472">Membrane</keyword>
<keyword evidence="4 9" id="KW-0812">Transmembrane</keyword>
<keyword evidence="7" id="KW-0496">Mitochondrion</keyword>
<dbReference type="PANTHER" id="PTHR45624:SF10">
    <property type="entry name" value="SLC (SOLUTE CARRIER) HOMOLOG"/>
    <property type="match status" value="1"/>
</dbReference>
<dbReference type="GO" id="GO:0031966">
    <property type="term" value="C:mitochondrial membrane"/>
    <property type="evidence" value="ECO:0007669"/>
    <property type="project" value="UniProtKB-SubCell"/>
</dbReference>